<evidence type="ECO:0000313" key="3">
    <source>
        <dbReference type="RefSeq" id="XP_033459333.1"/>
    </source>
</evidence>
<feature type="region of interest" description="Disordered" evidence="1">
    <location>
        <begin position="1"/>
        <end position="22"/>
    </location>
</feature>
<dbReference type="OrthoDB" id="5382953at2759"/>
<feature type="region of interest" description="Disordered" evidence="1">
    <location>
        <begin position="231"/>
        <end position="392"/>
    </location>
</feature>
<feature type="compositionally biased region" description="Basic residues" evidence="1">
    <location>
        <begin position="308"/>
        <end position="320"/>
    </location>
</feature>
<reference evidence="3" key="2">
    <citation type="submission" date="2020-04" db="EMBL/GenBank/DDBJ databases">
        <authorList>
            <consortium name="NCBI Genome Project"/>
        </authorList>
    </citation>
    <scope>NUCLEOTIDE SEQUENCE</scope>
    <source>
        <strain evidence="3">CBS 342.82</strain>
    </source>
</reference>
<reference evidence="3" key="1">
    <citation type="submission" date="2020-01" db="EMBL/GenBank/DDBJ databases">
        <authorList>
            <consortium name="DOE Joint Genome Institute"/>
            <person name="Haridas S."/>
            <person name="Albert R."/>
            <person name="Binder M."/>
            <person name="Bloem J."/>
            <person name="Labutti K."/>
            <person name="Salamov A."/>
            <person name="Andreopoulos B."/>
            <person name="Baker S.E."/>
            <person name="Barry K."/>
            <person name="Bills G."/>
            <person name="Bluhm B.H."/>
            <person name="Cannon C."/>
            <person name="Castanera R."/>
            <person name="Culley D.E."/>
            <person name="Daum C."/>
            <person name="Ezra D."/>
            <person name="Gonzalez J.B."/>
            <person name="Henrissat B."/>
            <person name="Kuo A."/>
            <person name="Liang C."/>
            <person name="Lipzen A."/>
            <person name="Lutzoni F."/>
            <person name="Magnuson J."/>
            <person name="Mondo S."/>
            <person name="Nolan M."/>
            <person name="Ohm R."/>
            <person name="Pangilinan J."/>
            <person name="Park H.-J."/>
            <person name="Ramirez L."/>
            <person name="Alfaro M."/>
            <person name="Sun H."/>
            <person name="Tritt A."/>
            <person name="Yoshinaga Y."/>
            <person name="Zwiers L.-H."/>
            <person name="Turgeon B.G."/>
            <person name="Goodwin S.B."/>
            <person name="Spatafora J.W."/>
            <person name="Crous P.W."/>
            <person name="Grigoriev I.V."/>
        </authorList>
    </citation>
    <scope>NUCLEOTIDE SEQUENCE</scope>
    <source>
        <strain evidence="3">CBS 342.82</strain>
    </source>
</reference>
<dbReference type="RefSeq" id="XP_033459333.1">
    <property type="nucleotide sequence ID" value="XM_033605023.1"/>
</dbReference>
<dbReference type="AlphaFoldDB" id="A0A6J3M615"/>
<feature type="compositionally biased region" description="Polar residues" evidence="1">
    <location>
        <begin position="381"/>
        <end position="392"/>
    </location>
</feature>
<organism evidence="3">
    <name type="scientific">Dissoconium aciculare CBS 342.82</name>
    <dbReference type="NCBI Taxonomy" id="1314786"/>
    <lineage>
        <taxon>Eukaryota</taxon>
        <taxon>Fungi</taxon>
        <taxon>Dikarya</taxon>
        <taxon>Ascomycota</taxon>
        <taxon>Pezizomycotina</taxon>
        <taxon>Dothideomycetes</taxon>
        <taxon>Dothideomycetidae</taxon>
        <taxon>Mycosphaerellales</taxon>
        <taxon>Dissoconiaceae</taxon>
        <taxon>Dissoconium</taxon>
    </lineage>
</organism>
<feature type="compositionally biased region" description="Polar residues" evidence="1">
    <location>
        <begin position="234"/>
        <end position="247"/>
    </location>
</feature>
<sequence>MAAPTPESDILEARDPALEDQSDEWPEFNLSNALVHLPDHPDAIVSLLEASQNYPVTVVGTLDTPTDERFQLYKGPAYQKRTSMQIENVRFFSYGQYPDGSIALWAPGKAGWFTLQPNRAYKRTYAGMIDAVQTFYYIADAYREPRRSGKGKTMTTLPHYTADEFFEKYAKDPKSSFVTSTDAAEHIYHHKEALLSFMVTGKEDITWSKIPLYIHLIRKFPEVHAEIRQRIKPPTTSSHPATGTDAQNKADETASTTSSSSRSRRERPQRGTHRSLNETLKSENSIEDGLHPATPMKDSDSDSDVPRRKGKSVLRLKPSKAGKTEPRASGKAPVDHSGILDDAQSPSGGKRKHFIEGDLHRPPKRQSSRALSDEGIDIPSSPDNTDSNADSRTSANKMIHDMTYPANDPGQEDTWTCALDGCRYKIYGALKPESQRLIKEHYELHAFDDDERVRLVKRLQEPSLPAGHLMERVKMQAKSEGFPKSSLAGTRYPDSIPIRTGVVQKY</sequence>
<feature type="compositionally biased region" description="Basic and acidic residues" evidence="1">
    <location>
        <begin position="297"/>
        <end position="307"/>
    </location>
</feature>
<dbReference type="GeneID" id="54362823"/>
<accession>A0A6J3M615</accession>
<protein>
    <recommendedName>
        <fullName evidence="4">DNA (cytosine-5)-methyltransferase 1 replication foci domain-containing protein</fullName>
    </recommendedName>
</protein>
<proteinExistence type="predicted"/>
<evidence type="ECO:0008006" key="4">
    <source>
        <dbReference type="Google" id="ProtNLM"/>
    </source>
</evidence>
<feature type="compositionally biased region" description="Basic residues" evidence="1">
    <location>
        <begin position="262"/>
        <end position="273"/>
    </location>
</feature>
<evidence type="ECO:0000256" key="1">
    <source>
        <dbReference type="SAM" id="MobiDB-lite"/>
    </source>
</evidence>
<reference evidence="3" key="3">
    <citation type="submission" date="2025-08" db="UniProtKB">
        <authorList>
            <consortium name="RefSeq"/>
        </authorList>
    </citation>
    <scope>IDENTIFICATION</scope>
    <source>
        <strain evidence="3">CBS 342.82</strain>
    </source>
</reference>
<keyword evidence="2" id="KW-1185">Reference proteome</keyword>
<dbReference type="Proteomes" id="UP000504637">
    <property type="component" value="Unplaced"/>
</dbReference>
<name>A0A6J3M615_9PEZI</name>
<evidence type="ECO:0000313" key="2">
    <source>
        <dbReference type="Proteomes" id="UP000504637"/>
    </source>
</evidence>
<gene>
    <name evidence="3" type="ORF">K489DRAFT_381047</name>
</gene>